<dbReference type="InterPro" id="IPR039361">
    <property type="entry name" value="Cyclin"/>
</dbReference>
<feature type="compositionally biased region" description="Low complexity" evidence="2">
    <location>
        <begin position="13"/>
        <end position="30"/>
    </location>
</feature>
<gene>
    <name evidence="4" type="ORF">POCTA_138.1.T0190255</name>
</gene>
<evidence type="ECO:0000256" key="1">
    <source>
        <dbReference type="RuleBase" id="RU000383"/>
    </source>
</evidence>
<proteinExistence type="inferred from homology"/>
<dbReference type="SMART" id="SM00385">
    <property type="entry name" value="CYCLIN"/>
    <property type="match status" value="1"/>
</dbReference>
<dbReference type="EMBL" id="CAJJDP010000019">
    <property type="protein sequence ID" value="CAD8147085.1"/>
    <property type="molecule type" value="Genomic_DNA"/>
</dbReference>
<evidence type="ECO:0000313" key="5">
    <source>
        <dbReference type="Proteomes" id="UP000683925"/>
    </source>
</evidence>
<protein>
    <recommendedName>
        <fullName evidence="3">Cyclin-like domain-containing protein</fullName>
    </recommendedName>
</protein>
<dbReference type="PANTHER" id="PTHR10177">
    <property type="entry name" value="CYCLINS"/>
    <property type="match status" value="1"/>
</dbReference>
<dbReference type="Proteomes" id="UP000683925">
    <property type="component" value="Unassembled WGS sequence"/>
</dbReference>
<sequence>MPLKIKQMKSKQSKQSSSIIASDSVSDFSSGVSVKSDKVAIVAQLGELASAIEQKATESENQKEIENPEEMHCPLEFKLDLSMIIQKNGKTDEFYNLVLQSYLEKQNKPTEYLFQDPKGLDDEERIRFLNWLVEITQAYSMNYSTFFIVCSILDEYQKITRNVTKDNLHLTGVSCIYLASKFNDVIPLRLDQAIDISHHRLARTKILQRELEIFESLDHQLNFSNGFLFLTLLLRLYLSKIKDKENDIIEIAYFTLKLCCFDYILQSMYYQSEISAGCLSFAVMLVNSNNQGKVSDDIATSLVHLLKTTNVVKSQYVTDVGAHIEGLVDRYFYDTDFRGKIQKLIVYNLTQTELLKSYIEIRNNDS</sequence>
<evidence type="ECO:0000259" key="3">
    <source>
        <dbReference type="SMART" id="SM00385"/>
    </source>
</evidence>
<accession>A0A8S1T1B1</accession>
<dbReference type="InterPro" id="IPR013763">
    <property type="entry name" value="Cyclin-like_dom"/>
</dbReference>
<name>A0A8S1T1B1_PAROT</name>
<dbReference type="InterPro" id="IPR006671">
    <property type="entry name" value="Cyclin_N"/>
</dbReference>
<reference evidence="4" key="1">
    <citation type="submission" date="2021-01" db="EMBL/GenBank/DDBJ databases">
        <authorList>
            <consortium name="Genoscope - CEA"/>
            <person name="William W."/>
        </authorList>
    </citation>
    <scope>NUCLEOTIDE SEQUENCE</scope>
</reference>
<feature type="domain" description="Cyclin-like" evidence="3">
    <location>
        <begin position="130"/>
        <end position="215"/>
    </location>
</feature>
<comment type="similarity">
    <text evidence="1">Belongs to the cyclin family.</text>
</comment>
<dbReference type="OMA" id="CSILDEY"/>
<evidence type="ECO:0000256" key="2">
    <source>
        <dbReference type="SAM" id="MobiDB-lite"/>
    </source>
</evidence>
<comment type="caution">
    <text evidence="4">The sequence shown here is derived from an EMBL/GenBank/DDBJ whole genome shotgun (WGS) entry which is preliminary data.</text>
</comment>
<dbReference type="OrthoDB" id="306099at2759"/>
<keyword evidence="1" id="KW-0195">Cyclin</keyword>
<dbReference type="AlphaFoldDB" id="A0A8S1T1B1"/>
<dbReference type="Pfam" id="PF00134">
    <property type="entry name" value="Cyclin_N"/>
    <property type="match status" value="1"/>
</dbReference>
<organism evidence="4 5">
    <name type="scientific">Paramecium octaurelia</name>
    <dbReference type="NCBI Taxonomy" id="43137"/>
    <lineage>
        <taxon>Eukaryota</taxon>
        <taxon>Sar</taxon>
        <taxon>Alveolata</taxon>
        <taxon>Ciliophora</taxon>
        <taxon>Intramacronucleata</taxon>
        <taxon>Oligohymenophorea</taxon>
        <taxon>Peniculida</taxon>
        <taxon>Parameciidae</taxon>
        <taxon>Paramecium</taxon>
    </lineage>
</organism>
<feature type="region of interest" description="Disordered" evidence="2">
    <location>
        <begin position="1"/>
        <end position="30"/>
    </location>
</feature>
<evidence type="ECO:0000313" key="4">
    <source>
        <dbReference type="EMBL" id="CAD8147085.1"/>
    </source>
</evidence>
<dbReference type="FunFam" id="1.10.472.10:FF:000089">
    <property type="entry name" value="Cyclin, N-terminal domain containing protein"/>
    <property type="match status" value="1"/>
</dbReference>
<feature type="compositionally biased region" description="Basic residues" evidence="2">
    <location>
        <begin position="1"/>
        <end position="12"/>
    </location>
</feature>
<keyword evidence="5" id="KW-1185">Reference proteome</keyword>